<protein>
    <submittedName>
        <fullName evidence="1">Uncharacterized protein</fullName>
    </submittedName>
</protein>
<organism evidence="1 2">
    <name type="scientific">Papilio xuthus</name>
    <name type="common">Asian swallowtail butterfly</name>
    <dbReference type="NCBI Taxonomy" id="66420"/>
    <lineage>
        <taxon>Eukaryota</taxon>
        <taxon>Metazoa</taxon>
        <taxon>Ecdysozoa</taxon>
        <taxon>Arthropoda</taxon>
        <taxon>Hexapoda</taxon>
        <taxon>Insecta</taxon>
        <taxon>Pterygota</taxon>
        <taxon>Neoptera</taxon>
        <taxon>Endopterygota</taxon>
        <taxon>Lepidoptera</taxon>
        <taxon>Glossata</taxon>
        <taxon>Ditrysia</taxon>
        <taxon>Papilionoidea</taxon>
        <taxon>Papilionidae</taxon>
        <taxon>Papilioninae</taxon>
        <taxon>Papilio</taxon>
    </lineage>
</organism>
<accession>A0A194PNE9</accession>
<proteinExistence type="predicted"/>
<sequence>MRHPQLYSYLTSATMWSCCDLTAFPLPITVGERESFKPVWFRAKTTISRVTPGSTQVELKLW</sequence>
<evidence type="ECO:0000313" key="1">
    <source>
        <dbReference type="EMBL" id="KPI94264.1"/>
    </source>
</evidence>
<evidence type="ECO:0000313" key="2">
    <source>
        <dbReference type="Proteomes" id="UP000053268"/>
    </source>
</evidence>
<keyword evidence="2" id="KW-1185">Reference proteome</keyword>
<dbReference type="Proteomes" id="UP000053268">
    <property type="component" value="Unassembled WGS sequence"/>
</dbReference>
<dbReference type="EMBL" id="KQ459600">
    <property type="protein sequence ID" value="KPI94264.1"/>
    <property type="molecule type" value="Genomic_DNA"/>
</dbReference>
<reference evidence="1 2" key="1">
    <citation type="journal article" date="2015" name="Nat. Commun.">
        <title>Outbred genome sequencing and CRISPR/Cas9 gene editing in butterflies.</title>
        <authorList>
            <person name="Li X."/>
            <person name="Fan D."/>
            <person name="Zhang W."/>
            <person name="Liu G."/>
            <person name="Zhang L."/>
            <person name="Zhao L."/>
            <person name="Fang X."/>
            <person name="Chen L."/>
            <person name="Dong Y."/>
            <person name="Chen Y."/>
            <person name="Ding Y."/>
            <person name="Zhao R."/>
            <person name="Feng M."/>
            <person name="Zhu Y."/>
            <person name="Feng Y."/>
            <person name="Jiang X."/>
            <person name="Zhu D."/>
            <person name="Xiang H."/>
            <person name="Feng X."/>
            <person name="Li S."/>
            <person name="Wang J."/>
            <person name="Zhang G."/>
            <person name="Kronforst M.R."/>
            <person name="Wang W."/>
        </authorList>
    </citation>
    <scope>NUCLEOTIDE SEQUENCE [LARGE SCALE GENOMIC DNA]</scope>
    <source>
        <strain evidence="1">Ya'a_city_454_Px</strain>
        <tissue evidence="1">Whole body</tissue>
    </source>
</reference>
<name>A0A194PNE9_PAPXU</name>
<gene>
    <name evidence="1" type="ORF">RR46_06715</name>
</gene>
<dbReference type="AlphaFoldDB" id="A0A194PNE9"/>